<gene>
    <name evidence="1" type="ORF">SAMN04489807_3035</name>
    <name evidence="2" type="ORF">SAMN04489807_3450</name>
</gene>
<accession>A0A1H4T4Q6</accession>
<evidence type="ECO:0000313" key="1">
    <source>
        <dbReference type="EMBL" id="SEC16233.1"/>
    </source>
</evidence>
<keyword evidence="3" id="KW-1185">Reference proteome</keyword>
<proteinExistence type="predicted"/>
<organism evidence="2 3">
    <name type="scientific">Microbacterium hydrocarbonoxydans</name>
    <dbReference type="NCBI Taxonomy" id="273678"/>
    <lineage>
        <taxon>Bacteria</taxon>
        <taxon>Bacillati</taxon>
        <taxon>Actinomycetota</taxon>
        <taxon>Actinomycetes</taxon>
        <taxon>Micrococcales</taxon>
        <taxon>Microbacteriaceae</taxon>
        <taxon>Microbacterium</taxon>
    </lineage>
</organism>
<dbReference type="SUPFAM" id="SSF46689">
    <property type="entry name" value="Homeodomain-like"/>
    <property type="match status" value="1"/>
</dbReference>
<evidence type="ECO:0000313" key="2">
    <source>
        <dbReference type="EMBL" id="SEC51278.1"/>
    </source>
</evidence>
<protein>
    <submittedName>
        <fullName evidence="2">Uncharacterized protein</fullName>
    </submittedName>
</protein>
<dbReference type="AlphaFoldDB" id="A0A1H4T4Q6"/>
<name>A0A1H4T4Q6_9MICO</name>
<dbReference type="EMBL" id="FNSQ01000005">
    <property type="protein sequence ID" value="SEC16233.1"/>
    <property type="molecule type" value="Genomic_DNA"/>
</dbReference>
<sequence>MVRPRRLEDDELLARIVGALEQRADLTPWSLQDVAPAAGIGPAGLIKRFGSKVGLLHALTRRWIQLIPHGPLPEGREADAELREYVSREFGADSAAGAVYALSEVLSELQEPELVALLAEGWRRQAARLAELLAGMDLSHLADAEAGGTLLLDALHGSLFRSAVNLGRTSPLTTLEHFLEMWR</sequence>
<dbReference type="Gene3D" id="1.10.357.10">
    <property type="entry name" value="Tetracycline Repressor, domain 2"/>
    <property type="match status" value="1"/>
</dbReference>
<dbReference type="OrthoDB" id="5118063at2"/>
<reference evidence="3" key="1">
    <citation type="submission" date="2016-10" db="EMBL/GenBank/DDBJ databases">
        <authorList>
            <person name="Varghese N."/>
            <person name="Submissions S."/>
        </authorList>
    </citation>
    <scope>NUCLEOTIDE SEQUENCE [LARGE SCALE GENOMIC DNA]</scope>
    <source>
        <strain evidence="3">DSM 16089</strain>
    </source>
</reference>
<evidence type="ECO:0000313" key="3">
    <source>
        <dbReference type="Proteomes" id="UP000183750"/>
    </source>
</evidence>
<dbReference type="EMBL" id="FNSQ01000006">
    <property type="protein sequence ID" value="SEC51278.1"/>
    <property type="molecule type" value="Genomic_DNA"/>
</dbReference>
<dbReference type="InterPro" id="IPR009057">
    <property type="entry name" value="Homeodomain-like_sf"/>
</dbReference>
<dbReference type="Proteomes" id="UP000183750">
    <property type="component" value="Unassembled WGS sequence"/>
</dbReference>
<dbReference type="RefSeq" id="WP_060927524.1">
    <property type="nucleotide sequence ID" value="NZ_FNSQ01000005.1"/>
</dbReference>
<reference evidence="2" key="2">
    <citation type="submission" date="2016-10" db="EMBL/GenBank/DDBJ databases">
        <authorList>
            <person name="de Groot N.N."/>
        </authorList>
    </citation>
    <scope>NUCLEOTIDE SEQUENCE [LARGE SCALE GENOMIC DNA]</scope>
    <source>
        <strain evidence="2">DSM 16089</strain>
    </source>
</reference>